<evidence type="ECO:0000256" key="7">
    <source>
        <dbReference type="ARBA" id="ARBA00023136"/>
    </source>
</evidence>
<feature type="transmembrane region" description="Helical" evidence="8">
    <location>
        <begin position="536"/>
        <end position="559"/>
    </location>
</feature>
<gene>
    <name evidence="9" type="ORF">PZE19_30125</name>
</gene>
<dbReference type="PANTHER" id="PTHR30003">
    <property type="entry name" value="L-LACTATE PERMEASE"/>
    <property type="match status" value="1"/>
</dbReference>
<dbReference type="EMBL" id="JARRAG010000002">
    <property type="protein sequence ID" value="MDG3008043.1"/>
    <property type="molecule type" value="Genomic_DNA"/>
</dbReference>
<evidence type="ECO:0000256" key="5">
    <source>
        <dbReference type="ARBA" id="ARBA00022692"/>
    </source>
</evidence>
<dbReference type="InterPro" id="IPR003804">
    <property type="entry name" value="Lactate_perm"/>
</dbReference>
<comment type="caution">
    <text evidence="9">The sequence shown here is derived from an EMBL/GenBank/DDBJ whole genome shotgun (WGS) entry which is preliminary data.</text>
</comment>
<comment type="function">
    <text evidence="8">Uptake of L-lactate across the membrane. Can also transport D-lactate and glycolate.</text>
</comment>
<dbReference type="Proteomes" id="UP001216907">
    <property type="component" value="Unassembled WGS sequence"/>
</dbReference>
<feature type="transmembrane region" description="Helical" evidence="8">
    <location>
        <begin position="447"/>
        <end position="474"/>
    </location>
</feature>
<comment type="subcellular location">
    <subcellularLocation>
        <location evidence="1 8">Cell membrane</location>
        <topology evidence="1 8">Multi-pass membrane protein</topology>
    </subcellularLocation>
</comment>
<feature type="transmembrane region" description="Helical" evidence="8">
    <location>
        <begin position="372"/>
        <end position="395"/>
    </location>
</feature>
<keyword evidence="3 8" id="KW-0813">Transport</keyword>
<keyword evidence="5 8" id="KW-0812">Transmembrane</keyword>
<keyword evidence="6 8" id="KW-1133">Transmembrane helix</keyword>
<sequence>MWTQNYDPFGSWPASTVLAALPILILMGLLISNRVAAWKAAAAALVAACATAVLGFGMPWRMATAAAGLGAAFGLLRIVYLVISAMFLYDLAVTTGRFEVMKASIARLSPDRRVQAVLVAFSFGSFLEGCAGFGAPVAIASAFLVGLGFRPLQAAVLGLVADTVPVTWGSVGIPLTTLGAVSGMDVQALSVTAAVLLFPAALIIPFWLAAIVAGPRRSFEAWPPLLAVGGAYAMVQLLWARYVGVELVSIASSMASLAAGVVALRFWKPLHPWRFEGEDEAKADDAGVVDVDFGGAGPKLSAGAVARAWMPFALLTAMVLVWVAPTVKPWMDARASWKWEVAGLHRQVVRGPAVTGRETSTPADLEAAVLDFAPLSVLGTAVLLSAVVGGLLSGVGPREQVRIFGATARRMTMPGLAILCMLALGYITRYSGMDAVLGLAFTRTGPVLYPAFGTVLGWLGTALTGSITSSNVLFGNLQRITATHLGLSPILMGAANSAGGAMGKMIAAASIVVAAVATGEGGHEGEVLRAALRHSLAMIVLGAAVVWLVAQFAPGLVAVPG</sequence>
<feature type="transmembrane region" description="Helical" evidence="8">
    <location>
        <begin position="12"/>
        <end position="31"/>
    </location>
</feature>
<evidence type="ECO:0000256" key="2">
    <source>
        <dbReference type="ARBA" id="ARBA00010100"/>
    </source>
</evidence>
<feature type="transmembrane region" description="Helical" evidence="8">
    <location>
        <begin position="248"/>
        <end position="267"/>
    </location>
</feature>
<keyword evidence="4 8" id="KW-1003">Cell membrane</keyword>
<feature type="transmembrane region" description="Helical" evidence="8">
    <location>
        <begin position="188"/>
        <end position="213"/>
    </location>
</feature>
<evidence type="ECO:0000256" key="3">
    <source>
        <dbReference type="ARBA" id="ARBA00022448"/>
    </source>
</evidence>
<feature type="transmembrane region" description="Helical" evidence="8">
    <location>
        <begin position="114"/>
        <end position="147"/>
    </location>
</feature>
<reference evidence="9 10" key="1">
    <citation type="submission" date="2023-03" db="EMBL/GenBank/DDBJ databases">
        <title>Paludisphaera mucosa sp. nov. a novel planctomycete from northern fen.</title>
        <authorList>
            <person name="Ivanova A."/>
        </authorList>
    </citation>
    <scope>NUCLEOTIDE SEQUENCE [LARGE SCALE GENOMIC DNA]</scope>
    <source>
        <strain evidence="9 10">Pla2</strain>
    </source>
</reference>
<feature type="transmembrane region" description="Helical" evidence="8">
    <location>
        <begin position="495"/>
        <end position="516"/>
    </location>
</feature>
<protein>
    <recommendedName>
        <fullName evidence="8">L-lactate permease</fullName>
    </recommendedName>
</protein>
<feature type="transmembrane region" description="Helical" evidence="8">
    <location>
        <begin position="66"/>
        <end position="93"/>
    </location>
</feature>
<organism evidence="9 10">
    <name type="scientific">Paludisphaera mucosa</name>
    <dbReference type="NCBI Taxonomy" id="3030827"/>
    <lineage>
        <taxon>Bacteria</taxon>
        <taxon>Pseudomonadati</taxon>
        <taxon>Planctomycetota</taxon>
        <taxon>Planctomycetia</taxon>
        <taxon>Isosphaerales</taxon>
        <taxon>Isosphaeraceae</taxon>
        <taxon>Paludisphaera</taxon>
    </lineage>
</organism>
<comment type="similarity">
    <text evidence="2 8">Belongs to the lactate permease family.</text>
</comment>
<evidence type="ECO:0000313" key="9">
    <source>
        <dbReference type="EMBL" id="MDG3008043.1"/>
    </source>
</evidence>
<proteinExistence type="inferred from homology"/>
<keyword evidence="10" id="KW-1185">Reference proteome</keyword>
<evidence type="ECO:0000256" key="8">
    <source>
        <dbReference type="RuleBase" id="RU365092"/>
    </source>
</evidence>
<feature type="transmembrane region" description="Helical" evidence="8">
    <location>
        <begin position="38"/>
        <end position="60"/>
    </location>
</feature>
<dbReference type="NCBIfam" id="TIGR00795">
    <property type="entry name" value="lctP"/>
    <property type="match status" value="1"/>
</dbReference>
<evidence type="ECO:0000256" key="1">
    <source>
        <dbReference type="ARBA" id="ARBA00004651"/>
    </source>
</evidence>
<evidence type="ECO:0000256" key="6">
    <source>
        <dbReference type="ARBA" id="ARBA00022989"/>
    </source>
</evidence>
<feature type="transmembrane region" description="Helical" evidence="8">
    <location>
        <begin position="407"/>
        <end position="427"/>
    </location>
</feature>
<keyword evidence="7 8" id="KW-0472">Membrane</keyword>
<name>A0ABT6FKD6_9BACT</name>
<dbReference type="Pfam" id="PF02652">
    <property type="entry name" value="Lactate_perm"/>
    <property type="match status" value="1"/>
</dbReference>
<dbReference type="PANTHER" id="PTHR30003:SF0">
    <property type="entry name" value="GLYCOLATE PERMEASE GLCA-RELATED"/>
    <property type="match status" value="1"/>
</dbReference>
<evidence type="ECO:0000313" key="10">
    <source>
        <dbReference type="Proteomes" id="UP001216907"/>
    </source>
</evidence>
<accession>A0ABT6FKD6</accession>
<dbReference type="RefSeq" id="WP_277864311.1">
    <property type="nucleotide sequence ID" value="NZ_JARRAG010000002.1"/>
</dbReference>
<evidence type="ECO:0000256" key="4">
    <source>
        <dbReference type="ARBA" id="ARBA00022475"/>
    </source>
</evidence>
<feature type="transmembrane region" description="Helical" evidence="8">
    <location>
        <begin position="308"/>
        <end position="327"/>
    </location>
</feature>